<dbReference type="AlphaFoldDB" id="A0A1W4WLX0"/>
<evidence type="ECO:0000313" key="9">
    <source>
        <dbReference type="Proteomes" id="UP000192223"/>
    </source>
</evidence>
<dbReference type="InterPro" id="IPR009101">
    <property type="entry name" value="Gurmarin/antifun_pep"/>
</dbReference>
<keyword evidence="8" id="KW-1133">Transmembrane helix</keyword>
<feature type="transmembrane region" description="Helical" evidence="8">
    <location>
        <begin position="48"/>
        <end position="67"/>
    </location>
</feature>
<keyword evidence="8" id="KW-0812">Transmembrane</keyword>
<accession>A0A1W4WLX0</accession>
<dbReference type="InterPro" id="IPR013006">
    <property type="entry name" value="Antimicrobial_C6_CS"/>
</dbReference>
<keyword evidence="5" id="KW-0295">Fungicide</keyword>
<dbReference type="InterPro" id="IPR024206">
    <property type="entry name" value="Gurmarin/antimicrobial_peptd"/>
</dbReference>
<dbReference type="GO" id="GO:0050832">
    <property type="term" value="P:defense response to fungus"/>
    <property type="evidence" value="ECO:0007669"/>
    <property type="project" value="UniProtKB-KW"/>
</dbReference>
<evidence type="ECO:0000256" key="5">
    <source>
        <dbReference type="ARBA" id="ARBA00022577"/>
    </source>
</evidence>
<organism evidence="9 10">
    <name type="scientific">Agrilus planipennis</name>
    <name type="common">Emerald ash borer</name>
    <name type="synonym">Agrilus marcopoli</name>
    <dbReference type="NCBI Taxonomy" id="224129"/>
    <lineage>
        <taxon>Eukaryota</taxon>
        <taxon>Metazoa</taxon>
        <taxon>Ecdysozoa</taxon>
        <taxon>Arthropoda</taxon>
        <taxon>Hexapoda</taxon>
        <taxon>Insecta</taxon>
        <taxon>Pterygota</taxon>
        <taxon>Neoptera</taxon>
        <taxon>Endopterygota</taxon>
        <taxon>Coleoptera</taxon>
        <taxon>Polyphaga</taxon>
        <taxon>Elateriformia</taxon>
        <taxon>Buprestoidea</taxon>
        <taxon>Buprestidae</taxon>
        <taxon>Agrilinae</taxon>
        <taxon>Agrilus</taxon>
    </lineage>
</organism>
<keyword evidence="4" id="KW-0929">Antimicrobial</keyword>
<keyword evidence="6" id="KW-0960">Knottin</keyword>
<evidence type="ECO:0000256" key="6">
    <source>
        <dbReference type="ARBA" id="ARBA00022854"/>
    </source>
</evidence>
<evidence type="ECO:0000256" key="7">
    <source>
        <dbReference type="ARBA" id="ARBA00023157"/>
    </source>
</evidence>
<dbReference type="SUPFAM" id="SSF57048">
    <property type="entry name" value="Gurmarin-like"/>
    <property type="match status" value="1"/>
</dbReference>
<evidence type="ECO:0000256" key="4">
    <source>
        <dbReference type="ARBA" id="ARBA00022529"/>
    </source>
</evidence>
<dbReference type="InParanoid" id="A0A1W4WLX0"/>
<dbReference type="Pfam" id="PF11410">
    <property type="entry name" value="Antifungal_pept"/>
    <property type="match status" value="1"/>
</dbReference>
<dbReference type="GeneID" id="108734184"/>
<dbReference type="OrthoDB" id="6742789at2759"/>
<evidence type="ECO:0000256" key="2">
    <source>
        <dbReference type="ARBA" id="ARBA00007887"/>
    </source>
</evidence>
<protein>
    <submittedName>
        <fullName evidence="10">Antimicrobial peptide 1-like isoform X1</fullName>
    </submittedName>
</protein>
<comment type="similarity">
    <text evidence="2">Belongs to the AMP family.</text>
</comment>
<dbReference type="GO" id="GO:0031640">
    <property type="term" value="P:killing of cells of another organism"/>
    <property type="evidence" value="ECO:0007669"/>
    <property type="project" value="UniProtKB-KW"/>
</dbReference>
<evidence type="ECO:0000313" key="10">
    <source>
        <dbReference type="RefSeq" id="XP_018321118.1"/>
    </source>
</evidence>
<dbReference type="GO" id="GO:0005576">
    <property type="term" value="C:extracellular region"/>
    <property type="evidence" value="ECO:0007669"/>
    <property type="project" value="UniProtKB-SubCell"/>
</dbReference>
<keyword evidence="9" id="KW-1185">Reference proteome</keyword>
<evidence type="ECO:0000256" key="8">
    <source>
        <dbReference type="SAM" id="Phobius"/>
    </source>
</evidence>
<keyword evidence="3" id="KW-0964">Secreted</keyword>
<name>A0A1W4WLX0_AGRPL</name>
<proteinExistence type="inferred from homology"/>
<keyword evidence="8" id="KW-0472">Membrane</keyword>
<evidence type="ECO:0000256" key="1">
    <source>
        <dbReference type="ARBA" id="ARBA00004613"/>
    </source>
</evidence>
<sequence>MFINDVDVTESATIKASVLASQLSFANAWQNSNSSSNCQFADFIKMKFFNVFFIVIIAILGLQQSVMACIRDRDGCQPDGRQGNCCSGYCHKQPGWVAGYCKRR</sequence>
<comment type="subcellular location">
    <subcellularLocation>
        <location evidence="1">Secreted</location>
    </subcellularLocation>
</comment>
<gene>
    <name evidence="10" type="primary">LOC108734184</name>
</gene>
<dbReference type="KEGG" id="apln:108734184"/>
<evidence type="ECO:0000256" key="3">
    <source>
        <dbReference type="ARBA" id="ARBA00022525"/>
    </source>
</evidence>
<dbReference type="RefSeq" id="XP_018321118.1">
    <property type="nucleotide sequence ID" value="XM_018465616.1"/>
</dbReference>
<dbReference type="Proteomes" id="UP000192223">
    <property type="component" value="Unplaced"/>
</dbReference>
<reference evidence="10" key="1">
    <citation type="submission" date="2025-08" db="UniProtKB">
        <authorList>
            <consortium name="RefSeq"/>
        </authorList>
    </citation>
    <scope>IDENTIFICATION</scope>
    <source>
        <tissue evidence="10">Entire body</tissue>
    </source>
</reference>
<dbReference type="PROSITE" id="PS60011">
    <property type="entry name" value="PLANT_C6_AMP"/>
    <property type="match status" value="1"/>
</dbReference>
<keyword evidence="7" id="KW-1015">Disulfide bond</keyword>